<protein>
    <submittedName>
        <fullName evidence="1">Uncharacterized protein</fullName>
    </submittedName>
</protein>
<evidence type="ECO:0000313" key="2">
    <source>
        <dbReference type="Proteomes" id="UP000184300"/>
    </source>
</evidence>
<accession>A0A1L9VZI5</accession>
<dbReference type="Proteomes" id="UP000184300">
    <property type="component" value="Unassembled WGS sequence"/>
</dbReference>
<reference evidence="2" key="1">
    <citation type="journal article" date="2017" name="Genome Biol.">
        <title>Comparative genomics reveals high biological diversity and specific adaptations in the industrially and medically important fungal genus Aspergillus.</title>
        <authorList>
            <person name="de Vries R.P."/>
            <person name="Riley R."/>
            <person name="Wiebenga A."/>
            <person name="Aguilar-Osorio G."/>
            <person name="Amillis S."/>
            <person name="Uchima C.A."/>
            <person name="Anderluh G."/>
            <person name="Asadollahi M."/>
            <person name="Askin M."/>
            <person name="Barry K."/>
            <person name="Battaglia E."/>
            <person name="Bayram O."/>
            <person name="Benocci T."/>
            <person name="Braus-Stromeyer S.A."/>
            <person name="Caldana C."/>
            <person name="Canovas D."/>
            <person name="Cerqueira G.C."/>
            <person name="Chen F."/>
            <person name="Chen W."/>
            <person name="Choi C."/>
            <person name="Clum A."/>
            <person name="Dos Santos R.A."/>
            <person name="Damasio A.R."/>
            <person name="Diallinas G."/>
            <person name="Emri T."/>
            <person name="Fekete E."/>
            <person name="Flipphi M."/>
            <person name="Freyberg S."/>
            <person name="Gallo A."/>
            <person name="Gournas C."/>
            <person name="Habgood R."/>
            <person name="Hainaut M."/>
            <person name="Harispe M.L."/>
            <person name="Henrissat B."/>
            <person name="Hilden K.S."/>
            <person name="Hope R."/>
            <person name="Hossain A."/>
            <person name="Karabika E."/>
            <person name="Karaffa L."/>
            <person name="Karanyi Z."/>
            <person name="Krasevec N."/>
            <person name="Kuo A."/>
            <person name="Kusch H."/>
            <person name="LaButti K."/>
            <person name="Lagendijk E.L."/>
            <person name="Lapidus A."/>
            <person name="Levasseur A."/>
            <person name="Lindquist E."/>
            <person name="Lipzen A."/>
            <person name="Logrieco A.F."/>
            <person name="MacCabe A."/>
            <person name="Maekelae M.R."/>
            <person name="Malavazi I."/>
            <person name="Melin P."/>
            <person name="Meyer V."/>
            <person name="Mielnichuk N."/>
            <person name="Miskei M."/>
            <person name="Molnar A.P."/>
            <person name="Mule G."/>
            <person name="Ngan C.Y."/>
            <person name="Orejas M."/>
            <person name="Orosz E."/>
            <person name="Ouedraogo J.P."/>
            <person name="Overkamp K.M."/>
            <person name="Park H.-S."/>
            <person name="Perrone G."/>
            <person name="Piumi F."/>
            <person name="Punt P.J."/>
            <person name="Ram A.F."/>
            <person name="Ramon A."/>
            <person name="Rauscher S."/>
            <person name="Record E."/>
            <person name="Riano-Pachon D.M."/>
            <person name="Robert V."/>
            <person name="Roehrig J."/>
            <person name="Ruller R."/>
            <person name="Salamov A."/>
            <person name="Salih N.S."/>
            <person name="Samson R.A."/>
            <person name="Sandor E."/>
            <person name="Sanguinetti M."/>
            <person name="Schuetze T."/>
            <person name="Sepcic K."/>
            <person name="Shelest E."/>
            <person name="Sherlock G."/>
            <person name="Sophianopoulou V."/>
            <person name="Squina F.M."/>
            <person name="Sun H."/>
            <person name="Susca A."/>
            <person name="Todd R.B."/>
            <person name="Tsang A."/>
            <person name="Unkles S.E."/>
            <person name="van de Wiele N."/>
            <person name="van Rossen-Uffink D."/>
            <person name="Oliveira J.V."/>
            <person name="Vesth T.C."/>
            <person name="Visser J."/>
            <person name="Yu J.-H."/>
            <person name="Zhou M."/>
            <person name="Andersen M.R."/>
            <person name="Archer D.B."/>
            <person name="Baker S.E."/>
            <person name="Benoit I."/>
            <person name="Brakhage A.A."/>
            <person name="Braus G.H."/>
            <person name="Fischer R."/>
            <person name="Frisvad J.C."/>
            <person name="Goldman G.H."/>
            <person name="Houbraken J."/>
            <person name="Oakley B."/>
            <person name="Pocsi I."/>
            <person name="Scazzocchio C."/>
            <person name="Seiboth B."/>
            <person name="vanKuyk P.A."/>
            <person name="Wortman J."/>
            <person name="Dyer P.S."/>
            <person name="Grigoriev I.V."/>
        </authorList>
    </citation>
    <scope>NUCLEOTIDE SEQUENCE [LARGE SCALE GENOMIC DNA]</scope>
    <source>
        <strain evidence="2">CBS 516.65</strain>
    </source>
</reference>
<proteinExistence type="predicted"/>
<organism evidence="1 2">
    <name type="scientific">Aspergillus glaucus CBS 516.65</name>
    <dbReference type="NCBI Taxonomy" id="1160497"/>
    <lineage>
        <taxon>Eukaryota</taxon>
        <taxon>Fungi</taxon>
        <taxon>Dikarya</taxon>
        <taxon>Ascomycota</taxon>
        <taxon>Pezizomycotina</taxon>
        <taxon>Eurotiomycetes</taxon>
        <taxon>Eurotiomycetidae</taxon>
        <taxon>Eurotiales</taxon>
        <taxon>Aspergillaceae</taxon>
        <taxon>Aspergillus</taxon>
        <taxon>Aspergillus subgen. Aspergillus</taxon>
    </lineage>
</organism>
<dbReference type="RefSeq" id="XP_022405995.1">
    <property type="nucleotide sequence ID" value="XM_022543202.1"/>
</dbReference>
<dbReference type="AlphaFoldDB" id="A0A1L9VZI5"/>
<dbReference type="EMBL" id="KV878888">
    <property type="protein sequence ID" value="OJJ89333.1"/>
    <property type="molecule type" value="Genomic_DNA"/>
</dbReference>
<keyword evidence="2" id="KW-1185">Reference proteome</keyword>
<name>A0A1L9VZI5_ASPGL</name>
<dbReference type="GeneID" id="34459463"/>
<evidence type="ECO:0000313" key="1">
    <source>
        <dbReference type="EMBL" id="OJJ89333.1"/>
    </source>
</evidence>
<dbReference type="VEuPathDB" id="FungiDB:ASPGLDRAFT_226365"/>
<gene>
    <name evidence="1" type="ORF">ASPGLDRAFT_226365</name>
</gene>
<sequence>MILGSEHPPPSHFPSSWSRDFDQSIPRGEFQSFLRLMIVLHLYHSGIGVHNFVNAECLVQVERVTDCLLEAFYRPGESGHDITYDVFDRAIENDMNHVYL</sequence>